<dbReference type="InterPro" id="IPR003770">
    <property type="entry name" value="MLTG-like"/>
</dbReference>
<sequence>MGGFSYYVYNVMFASNTNFSQDFKYIYIRSNSDYNDLIEQLKDYIVDPSTFTVLAERKNYISNISPGKFIIRKGMNNNEIINSIRSNNVTVDLIFNNAKNIYDLASIVSKQIEADSTSIVDTSFEKKNGFTDETLLSMYLP</sequence>
<dbReference type="AlphaFoldDB" id="A0A382GM08"/>
<dbReference type="Pfam" id="PF02618">
    <property type="entry name" value="YceG"/>
    <property type="match status" value="1"/>
</dbReference>
<accession>A0A382GM08</accession>
<organism evidence="1">
    <name type="scientific">marine metagenome</name>
    <dbReference type="NCBI Taxonomy" id="408172"/>
    <lineage>
        <taxon>unclassified sequences</taxon>
        <taxon>metagenomes</taxon>
        <taxon>ecological metagenomes</taxon>
    </lineage>
</organism>
<evidence type="ECO:0000313" key="1">
    <source>
        <dbReference type="EMBL" id="SVB76168.1"/>
    </source>
</evidence>
<name>A0A382GM08_9ZZZZ</name>
<dbReference type="Gene3D" id="3.30.1490.480">
    <property type="entry name" value="Endolytic murein transglycosylase"/>
    <property type="match status" value="1"/>
</dbReference>
<proteinExistence type="predicted"/>
<reference evidence="1" key="1">
    <citation type="submission" date="2018-05" db="EMBL/GenBank/DDBJ databases">
        <authorList>
            <person name="Lanie J.A."/>
            <person name="Ng W.-L."/>
            <person name="Kazmierczak K.M."/>
            <person name="Andrzejewski T.M."/>
            <person name="Davidsen T.M."/>
            <person name="Wayne K.J."/>
            <person name="Tettelin H."/>
            <person name="Glass J.I."/>
            <person name="Rusch D."/>
            <person name="Podicherti R."/>
            <person name="Tsui H.-C.T."/>
            <person name="Winkler M.E."/>
        </authorList>
    </citation>
    <scope>NUCLEOTIDE SEQUENCE</scope>
</reference>
<gene>
    <name evidence="1" type="ORF">METZ01_LOCUS229022</name>
</gene>
<protein>
    <submittedName>
        <fullName evidence="1">Uncharacterized protein</fullName>
    </submittedName>
</protein>
<dbReference type="EMBL" id="UINC01056302">
    <property type="protein sequence ID" value="SVB76168.1"/>
    <property type="molecule type" value="Genomic_DNA"/>
</dbReference>
<feature type="non-terminal residue" evidence="1">
    <location>
        <position position="141"/>
    </location>
</feature>